<sequence length="681" mass="76166">MSGINKKARAKHACKECNLRRVRCDVMQKHPCSNCQSAQENCVILPSRRGRYPRKPRQSSVKDGSRSSEGVESLGEPSKSPASSRKQAETSGDYAAAAMSTEPRSPRSQSAMTGKTVAAASGSSSLFFGESNFLTLVPSKRPTTEEPQNGRMSFSIKAGLTPQSHNDASPSTNVIHLSQGTERYLREEGALTFPSLQTCLPVVQAYFKWFHPCFPLLDRPSIARKLVSMEISPLLFQAMLFIGATYCNEEAIVSMGFRDRSEAKSLLYTRARLLFHADWEKDQITLIQSLFFMSFWRGESSDVRDVRYWLGAAITLSETCGLHRSTKLTTRDPQIARIRKRTWWSIYTRERQSAASLGLPMRIRDQDCDIELLTTEDLENDADDSPLTALGSPTAEHLVYPIKMVDLARLLGHIIDTHFIPGKTPTAQEEIMHLQSSLEGWKDSLPASLQRISDEDSPSVWMCLLHLAYNHLRILIYRSGFLRKNENDTKIALGAANQISRIAEDMLERKTLQYGQMHLITSLFAALCIHAINLKTADGIGRRLAENRAQICLLGLKEVQKFWRINNTVLDLFLQYLDESIAKRLRGDGDTSRDEGASAAVSREGSSAGMMTNTDPPAQEILTGIPDTNTFEDHYFNLLQTNWEGDNAIDDLGFILGTSMQTQSPGAPMQVNGLNFLERWL</sequence>
<evidence type="ECO:0000259" key="8">
    <source>
        <dbReference type="PROSITE" id="PS50048"/>
    </source>
</evidence>
<protein>
    <recommendedName>
        <fullName evidence="8">Zn(2)-C6 fungal-type domain-containing protein</fullName>
    </recommendedName>
</protein>
<feature type="domain" description="Zn(2)-C6 fungal-type" evidence="8">
    <location>
        <begin position="13"/>
        <end position="44"/>
    </location>
</feature>
<evidence type="ECO:0000256" key="4">
    <source>
        <dbReference type="ARBA" id="ARBA00023125"/>
    </source>
</evidence>
<keyword evidence="2" id="KW-0862">Zinc</keyword>
<dbReference type="SMART" id="SM00906">
    <property type="entry name" value="Fungal_trans"/>
    <property type="match status" value="1"/>
</dbReference>
<dbReference type="InterPro" id="IPR001138">
    <property type="entry name" value="Zn2Cys6_DnaBD"/>
</dbReference>
<dbReference type="GO" id="GO:0008270">
    <property type="term" value="F:zinc ion binding"/>
    <property type="evidence" value="ECO:0007669"/>
    <property type="project" value="InterPro"/>
</dbReference>
<dbReference type="Proteomes" id="UP001265746">
    <property type="component" value="Unassembled WGS sequence"/>
</dbReference>
<comment type="caution">
    <text evidence="9">The sequence shown here is derived from an EMBL/GenBank/DDBJ whole genome shotgun (WGS) entry which is preliminary data.</text>
</comment>
<dbReference type="InterPro" id="IPR052073">
    <property type="entry name" value="Amide_Lactam_Regulators"/>
</dbReference>
<feature type="region of interest" description="Disordered" evidence="7">
    <location>
        <begin position="49"/>
        <end position="116"/>
    </location>
</feature>
<evidence type="ECO:0000256" key="3">
    <source>
        <dbReference type="ARBA" id="ARBA00023015"/>
    </source>
</evidence>
<keyword evidence="10" id="KW-1185">Reference proteome</keyword>
<reference evidence="9" key="1">
    <citation type="submission" date="2023-06" db="EMBL/GenBank/DDBJ databases">
        <authorList>
            <person name="Noh H."/>
        </authorList>
    </citation>
    <scope>NUCLEOTIDE SEQUENCE</scope>
    <source>
        <strain evidence="9">DUCC20226</strain>
    </source>
</reference>
<accession>A0AAD9SMG8</accession>
<name>A0AAD9SMG8_PHOAM</name>
<evidence type="ECO:0000256" key="7">
    <source>
        <dbReference type="SAM" id="MobiDB-lite"/>
    </source>
</evidence>
<dbReference type="GO" id="GO:0003677">
    <property type="term" value="F:DNA binding"/>
    <property type="evidence" value="ECO:0007669"/>
    <property type="project" value="UniProtKB-KW"/>
</dbReference>
<dbReference type="CDD" id="cd12148">
    <property type="entry name" value="fungal_TF_MHR"/>
    <property type="match status" value="1"/>
</dbReference>
<keyword evidence="6" id="KW-0539">Nucleus</keyword>
<feature type="compositionally biased region" description="Polar residues" evidence="7">
    <location>
        <begin position="58"/>
        <end position="70"/>
    </location>
</feature>
<evidence type="ECO:0000313" key="10">
    <source>
        <dbReference type="Proteomes" id="UP001265746"/>
    </source>
</evidence>
<dbReference type="PROSITE" id="PS50048">
    <property type="entry name" value="ZN2_CY6_FUNGAL_2"/>
    <property type="match status" value="1"/>
</dbReference>
<dbReference type="Pfam" id="PF00172">
    <property type="entry name" value="Zn_clus"/>
    <property type="match status" value="1"/>
</dbReference>
<evidence type="ECO:0000256" key="6">
    <source>
        <dbReference type="ARBA" id="ARBA00023242"/>
    </source>
</evidence>
<gene>
    <name evidence="9" type="ORF">N8I77_003962</name>
</gene>
<evidence type="ECO:0000256" key="1">
    <source>
        <dbReference type="ARBA" id="ARBA00022723"/>
    </source>
</evidence>
<dbReference type="InterPro" id="IPR007219">
    <property type="entry name" value="XnlR_reg_dom"/>
</dbReference>
<keyword evidence="5" id="KW-0804">Transcription</keyword>
<dbReference type="GO" id="GO:0006351">
    <property type="term" value="P:DNA-templated transcription"/>
    <property type="evidence" value="ECO:0007669"/>
    <property type="project" value="InterPro"/>
</dbReference>
<dbReference type="InterPro" id="IPR036864">
    <property type="entry name" value="Zn2-C6_fun-type_DNA-bd_sf"/>
</dbReference>
<dbReference type="Gene3D" id="4.10.240.10">
    <property type="entry name" value="Zn(2)-C6 fungal-type DNA-binding domain"/>
    <property type="match status" value="1"/>
</dbReference>
<feature type="region of interest" description="Disordered" evidence="7">
    <location>
        <begin position="586"/>
        <end position="617"/>
    </location>
</feature>
<dbReference type="EMBL" id="JAUJFL010000002">
    <property type="protein sequence ID" value="KAK2610542.1"/>
    <property type="molecule type" value="Genomic_DNA"/>
</dbReference>
<feature type="compositionally biased region" description="Basic and acidic residues" evidence="7">
    <location>
        <begin position="586"/>
        <end position="596"/>
    </location>
</feature>
<dbReference type="GO" id="GO:0000981">
    <property type="term" value="F:DNA-binding transcription factor activity, RNA polymerase II-specific"/>
    <property type="evidence" value="ECO:0007669"/>
    <property type="project" value="InterPro"/>
</dbReference>
<dbReference type="AlphaFoldDB" id="A0AAD9SMG8"/>
<keyword evidence="3" id="KW-0805">Transcription regulation</keyword>
<evidence type="ECO:0000313" key="9">
    <source>
        <dbReference type="EMBL" id="KAK2610542.1"/>
    </source>
</evidence>
<proteinExistence type="predicted"/>
<dbReference type="SUPFAM" id="SSF57701">
    <property type="entry name" value="Zn2/Cys6 DNA-binding domain"/>
    <property type="match status" value="1"/>
</dbReference>
<dbReference type="CDD" id="cd00067">
    <property type="entry name" value="GAL4"/>
    <property type="match status" value="1"/>
</dbReference>
<keyword evidence="4" id="KW-0238">DNA-binding</keyword>
<evidence type="ECO:0000256" key="5">
    <source>
        <dbReference type="ARBA" id="ARBA00023163"/>
    </source>
</evidence>
<organism evidence="9 10">
    <name type="scientific">Phomopsis amygdali</name>
    <name type="common">Fusicoccum amygdali</name>
    <dbReference type="NCBI Taxonomy" id="1214568"/>
    <lineage>
        <taxon>Eukaryota</taxon>
        <taxon>Fungi</taxon>
        <taxon>Dikarya</taxon>
        <taxon>Ascomycota</taxon>
        <taxon>Pezizomycotina</taxon>
        <taxon>Sordariomycetes</taxon>
        <taxon>Sordariomycetidae</taxon>
        <taxon>Diaporthales</taxon>
        <taxon>Diaporthaceae</taxon>
        <taxon>Diaporthe</taxon>
    </lineage>
</organism>
<keyword evidence="1" id="KW-0479">Metal-binding</keyword>
<dbReference type="PANTHER" id="PTHR47171">
    <property type="entry name" value="FARA-RELATED"/>
    <property type="match status" value="1"/>
</dbReference>
<dbReference type="PANTHER" id="PTHR47171:SF1">
    <property type="entry name" value="ZN(II)2CYS6 TRANSCRIPTION FACTOR (EUROFUNG)"/>
    <property type="match status" value="1"/>
</dbReference>
<feature type="compositionally biased region" description="Polar residues" evidence="7">
    <location>
        <begin position="102"/>
        <end position="113"/>
    </location>
</feature>
<evidence type="ECO:0000256" key="2">
    <source>
        <dbReference type="ARBA" id="ARBA00022833"/>
    </source>
</evidence>
<dbReference type="Pfam" id="PF04082">
    <property type="entry name" value="Fungal_trans"/>
    <property type="match status" value="1"/>
</dbReference>
<dbReference type="SMART" id="SM00066">
    <property type="entry name" value="GAL4"/>
    <property type="match status" value="1"/>
</dbReference>